<dbReference type="HAMAP" id="MF_00074">
    <property type="entry name" value="16SrRNA_methyltr_G"/>
    <property type="match status" value="1"/>
</dbReference>
<evidence type="ECO:0000313" key="7">
    <source>
        <dbReference type="EMBL" id="KAB3533837.1"/>
    </source>
</evidence>
<comment type="function">
    <text evidence="6">Specifically methylates the N7 position of a guanine in 16S rRNA.</text>
</comment>
<dbReference type="AlphaFoldDB" id="A0A6I0EYI6"/>
<keyword evidence="5 6" id="KW-0949">S-adenosyl-L-methionine</keyword>
<dbReference type="EMBL" id="WBZC01000038">
    <property type="protein sequence ID" value="KAB3533837.1"/>
    <property type="molecule type" value="Genomic_DNA"/>
</dbReference>
<evidence type="ECO:0000313" key="8">
    <source>
        <dbReference type="Proteomes" id="UP000432715"/>
    </source>
</evidence>
<sequence length="239" mass="27073">MTDIRDIIKAGCSELDIEIDNIHVEKLVKYKDLLIEWNKKMNLTAIKDDEEIAIKHFLDSLACLKVKGLVEGKLIDIGTGAGFPGIPIKILKDDIKTTLLDALNKRLEFLKEVCRHLDLTDVEYLHGRAEDYGRDEAFRENFDFAVARAVAPLNVLVEYCLPFVRVGGLFICQKGPNLNEELKEAEAAINILGGRLVEDLIIKLPFMDIKHRIIVIEKNKQTPTKYPRRAGKPSKNPIK</sequence>
<evidence type="ECO:0000256" key="2">
    <source>
        <dbReference type="ARBA" id="ARBA00022552"/>
    </source>
</evidence>
<comment type="caution">
    <text evidence="6">Lacks conserved residue(s) required for the propagation of feature annotation.</text>
</comment>
<dbReference type="Proteomes" id="UP000432715">
    <property type="component" value="Unassembled WGS sequence"/>
</dbReference>
<keyword evidence="4 6" id="KW-0808">Transferase</keyword>
<evidence type="ECO:0000256" key="6">
    <source>
        <dbReference type="HAMAP-Rule" id="MF_00074"/>
    </source>
</evidence>
<comment type="similarity">
    <text evidence="6">Belongs to the methyltransferase superfamily. RNA methyltransferase RsmG family.</text>
</comment>
<feature type="binding site" evidence="6">
    <location>
        <position position="148"/>
    </location>
    <ligand>
        <name>S-adenosyl-L-methionine</name>
        <dbReference type="ChEBI" id="CHEBI:59789"/>
    </ligand>
</feature>
<dbReference type="EC" id="2.1.1.-" evidence="6"/>
<evidence type="ECO:0000256" key="1">
    <source>
        <dbReference type="ARBA" id="ARBA00022490"/>
    </source>
</evidence>
<evidence type="ECO:0000256" key="5">
    <source>
        <dbReference type="ARBA" id="ARBA00022691"/>
    </source>
</evidence>
<dbReference type="SUPFAM" id="SSF53335">
    <property type="entry name" value="S-adenosyl-L-methionine-dependent methyltransferases"/>
    <property type="match status" value="1"/>
</dbReference>
<dbReference type="NCBIfam" id="TIGR00138">
    <property type="entry name" value="rsmG_gidB"/>
    <property type="match status" value="1"/>
</dbReference>
<dbReference type="InterPro" id="IPR029063">
    <property type="entry name" value="SAM-dependent_MTases_sf"/>
</dbReference>
<keyword evidence="8" id="KW-1185">Reference proteome</keyword>
<evidence type="ECO:0000256" key="4">
    <source>
        <dbReference type="ARBA" id="ARBA00022679"/>
    </source>
</evidence>
<dbReference type="GO" id="GO:0070043">
    <property type="term" value="F:rRNA (guanine-N7-)-methyltransferase activity"/>
    <property type="evidence" value="ECO:0007669"/>
    <property type="project" value="UniProtKB-UniRule"/>
</dbReference>
<organism evidence="7 8">
    <name type="scientific">Alkaliphilus pronyensis</name>
    <dbReference type="NCBI Taxonomy" id="1482732"/>
    <lineage>
        <taxon>Bacteria</taxon>
        <taxon>Bacillati</taxon>
        <taxon>Bacillota</taxon>
        <taxon>Clostridia</taxon>
        <taxon>Peptostreptococcales</taxon>
        <taxon>Natronincolaceae</taxon>
        <taxon>Alkaliphilus</taxon>
    </lineage>
</organism>
<dbReference type="Pfam" id="PF02527">
    <property type="entry name" value="GidB"/>
    <property type="match status" value="1"/>
</dbReference>
<dbReference type="PANTHER" id="PTHR31760">
    <property type="entry name" value="S-ADENOSYL-L-METHIONINE-DEPENDENT METHYLTRANSFERASES SUPERFAMILY PROTEIN"/>
    <property type="match status" value="1"/>
</dbReference>
<comment type="subcellular location">
    <subcellularLocation>
        <location evidence="6">Cytoplasm</location>
    </subcellularLocation>
</comment>
<reference evidence="7 8" key="1">
    <citation type="submission" date="2019-10" db="EMBL/GenBank/DDBJ databases">
        <title>Alkaliphilus serpentinus sp. nov. and Alkaliphilus pronyensis sp. nov., two novel anaerobic alkaliphilic species isolated from the serpentinized-hosted hydrothermal field of the Prony Bay (New Caledonia).</title>
        <authorList>
            <person name="Postec A."/>
        </authorList>
    </citation>
    <scope>NUCLEOTIDE SEQUENCE [LARGE SCALE GENOMIC DNA]</scope>
    <source>
        <strain evidence="7 8">LacV</strain>
    </source>
</reference>
<dbReference type="PANTHER" id="PTHR31760:SF0">
    <property type="entry name" value="S-ADENOSYL-L-METHIONINE-DEPENDENT METHYLTRANSFERASES SUPERFAMILY PROTEIN"/>
    <property type="match status" value="1"/>
</dbReference>
<accession>A0A6I0EYI6</accession>
<keyword evidence="3 6" id="KW-0489">Methyltransferase</keyword>
<feature type="binding site" evidence="6">
    <location>
        <position position="78"/>
    </location>
    <ligand>
        <name>S-adenosyl-L-methionine</name>
        <dbReference type="ChEBI" id="CHEBI:59789"/>
    </ligand>
</feature>
<dbReference type="PIRSF" id="PIRSF003078">
    <property type="entry name" value="GidB"/>
    <property type="match status" value="1"/>
</dbReference>
<dbReference type="OrthoDB" id="9808773at2"/>
<proteinExistence type="inferred from homology"/>
<dbReference type="InterPro" id="IPR003682">
    <property type="entry name" value="rRNA_ssu_MeTfrase_G"/>
</dbReference>
<gene>
    <name evidence="6 7" type="primary">rsmG</name>
    <name evidence="7" type="ORF">F8154_10440</name>
</gene>
<evidence type="ECO:0000256" key="3">
    <source>
        <dbReference type="ARBA" id="ARBA00022603"/>
    </source>
</evidence>
<dbReference type="CDD" id="cd02440">
    <property type="entry name" value="AdoMet_MTases"/>
    <property type="match status" value="1"/>
</dbReference>
<keyword evidence="1 6" id="KW-0963">Cytoplasm</keyword>
<feature type="binding site" evidence="6">
    <location>
        <position position="83"/>
    </location>
    <ligand>
        <name>S-adenosyl-L-methionine</name>
        <dbReference type="ChEBI" id="CHEBI:59789"/>
    </ligand>
</feature>
<feature type="binding site" evidence="6">
    <location>
        <begin position="129"/>
        <end position="130"/>
    </location>
    <ligand>
        <name>S-adenosyl-L-methionine</name>
        <dbReference type="ChEBI" id="CHEBI:59789"/>
    </ligand>
</feature>
<dbReference type="Gene3D" id="3.40.50.150">
    <property type="entry name" value="Vaccinia Virus protein VP39"/>
    <property type="match status" value="1"/>
</dbReference>
<dbReference type="RefSeq" id="WP_151861556.1">
    <property type="nucleotide sequence ID" value="NZ_WBZC01000038.1"/>
</dbReference>
<name>A0A6I0EYI6_9FIRM</name>
<dbReference type="FunFam" id="3.40.50.150:FF:000041">
    <property type="entry name" value="Ribosomal RNA small subunit methyltransferase G"/>
    <property type="match status" value="1"/>
</dbReference>
<dbReference type="GO" id="GO:0005829">
    <property type="term" value="C:cytosol"/>
    <property type="evidence" value="ECO:0007669"/>
    <property type="project" value="TreeGrafter"/>
</dbReference>
<comment type="caution">
    <text evidence="7">The sequence shown here is derived from an EMBL/GenBank/DDBJ whole genome shotgun (WGS) entry which is preliminary data.</text>
</comment>
<protein>
    <recommendedName>
        <fullName evidence="6">Ribosomal RNA small subunit methyltransferase G</fullName>
        <ecNumber evidence="6">2.1.1.-</ecNumber>
    </recommendedName>
    <alternativeName>
        <fullName evidence="6">16S rRNA 7-methylguanosine methyltransferase</fullName>
        <shortName evidence="6">16S rRNA m7G methyltransferase</shortName>
    </alternativeName>
</protein>
<keyword evidence="2 6" id="KW-0698">rRNA processing</keyword>